<dbReference type="Proteomes" id="UP000800094">
    <property type="component" value="Unassembled WGS sequence"/>
</dbReference>
<dbReference type="GeneID" id="54582806"/>
<dbReference type="AlphaFoldDB" id="A0A6A6I893"/>
<sequence length="545" mass="61960">MSAGPDLIMSSLLIPSSRLPACVAPWWRYPTWAQSREKRSSHTPPEPANPRNIPYLPREIHTLICSYLPGEALCSYRRASKAFAHIGAKCLFQTIKFHASNSSFNRLASIATHDIRRKSVDTILWDTHLWNLKLRWEEDDDEIADEVEFERWLGAVNEFGKLRLAALGEAPGSLQKAHQLLRAGGLAGLSDTQQFALQIQFEQYRVRRREEVNLLKGLLSPPSMRRVLERFPNLKTISIKKNHLKYYLGRSHMDDPPAGPVHPIELVPRGVGSHADLYEEDLSDVLALQSALYAGHPTLQQVHADELTWRAFDPSNYHPWLGRSTADLTSIRLKFNLVPAVSDTIAGRLNIREIQDTFREGLLKEFLFSFKSLRTIEIDFNVPRYEVQDTWDRGGVDLCDVFPNHQAWPHLQNLSMAYIDSSQKDLVDLLSSHASSLRSLTLIDVELRQPGSWRAILTCIQPLLSSLRHASIENKSYPVCHGFDNADDMEILYVNAAELGKQLGDFLVRGGECPIGRDEVEGKCYWDNPVTQQREWATQFQLPLD</sequence>
<gene>
    <name evidence="1" type="ORF">BU26DRAFT_521207</name>
</gene>
<evidence type="ECO:0000313" key="2">
    <source>
        <dbReference type="Proteomes" id="UP000800094"/>
    </source>
</evidence>
<protein>
    <recommendedName>
        <fullName evidence="3">F-box domain-containing protein</fullName>
    </recommendedName>
</protein>
<dbReference type="SUPFAM" id="SSF52047">
    <property type="entry name" value="RNI-like"/>
    <property type="match status" value="1"/>
</dbReference>
<proteinExistence type="predicted"/>
<accession>A0A6A6I893</accession>
<dbReference type="SUPFAM" id="SSF81383">
    <property type="entry name" value="F-box domain"/>
    <property type="match status" value="1"/>
</dbReference>
<dbReference type="EMBL" id="ML987198">
    <property type="protein sequence ID" value="KAF2246774.1"/>
    <property type="molecule type" value="Genomic_DNA"/>
</dbReference>
<organism evidence="1 2">
    <name type="scientific">Trematosphaeria pertusa</name>
    <dbReference type="NCBI Taxonomy" id="390896"/>
    <lineage>
        <taxon>Eukaryota</taxon>
        <taxon>Fungi</taxon>
        <taxon>Dikarya</taxon>
        <taxon>Ascomycota</taxon>
        <taxon>Pezizomycotina</taxon>
        <taxon>Dothideomycetes</taxon>
        <taxon>Pleosporomycetidae</taxon>
        <taxon>Pleosporales</taxon>
        <taxon>Massarineae</taxon>
        <taxon>Trematosphaeriaceae</taxon>
        <taxon>Trematosphaeria</taxon>
    </lineage>
</organism>
<evidence type="ECO:0000313" key="1">
    <source>
        <dbReference type="EMBL" id="KAF2246774.1"/>
    </source>
</evidence>
<dbReference type="OrthoDB" id="5422579at2759"/>
<name>A0A6A6I893_9PLEO</name>
<reference evidence="1" key="1">
    <citation type="journal article" date="2020" name="Stud. Mycol.">
        <title>101 Dothideomycetes genomes: a test case for predicting lifestyles and emergence of pathogens.</title>
        <authorList>
            <person name="Haridas S."/>
            <person name="Albert R."/>
            <person name="Binder M."/>
            <person name="Bloem J."/>
            <person name="Labutti K."/>
            <person name="Salamov A."/>
            <person name="Andreopoulos B."/>
            <person name="Baker S."/>
            <person name="Barry K."/>
            <person name="Bills G."/>
            <person name="Bluhm B."/>
            <person name="Cannon C."/>
            <person name="Castanera R."/>
            <person name="Culley D."/>
            <person name="Daum C."/>
            <person name="Ezra D."/>
            <person name="Gonzalez J."/>
            <person name="Henrissat B."/>
            <person name="Kuo A."/>
            <person name="Liang C."/>
            <person name="Lipzen A."/>
            <person name="Lutzoni F."/>
            <person name="Magnuson J."/>
            <person name="Mondo S."/>
            <person name="Nolan M."/>
            <person name="Ohm R."/>
            <person name="Pangilinan J."/>
            <person name="Park H.-J."/>
            <person name="Ramirez L."/>
            <person name="Alfaro M."/>
            <person name="Sun H."/>
            <person name="Tritt A."/>
            <person name="Yoshinaga Y."/>
            <person name="Zwiers L.-H."/>
            <person name="Turgeon B."/>
            <person name="Goodwin S."/>
            <person name="Spatafora J."/>
            <person name="Crous P."/>
            <person name="Grigoriev I."/>
        </authorList>
    </citation>
    <scope>NUCLEOTIDE SEQUENCE</scope>
    <source>
        <strain evidence="1">CBS 122368</strain>
    </source>
</reference>
<dbReference type="RefSeq" id="XP_033681778.1">
    <property type="nucleotide sequence ID" value="XM_033829476.1"/>
</dbReference>
<keyword evidence="2" id="KW-1185">Reference proteome</keyword>
<dbReference type="InterPro" id="IPR036047">
    <property type="entry name" value="F-box-like_dom_sf"/>
</dbReference>
<evidence type="ECO:0008006" key="3">
    <source>
        <dbReference type="Google" id="ProtNLM"/>
    </source>
</evidence>